<dbReference type="GO" id="GO:0003676">
    <property type="term" value="F:nucleic acid binding"/>
    <property type="evidence" value="ECO:0007669"/>
    <property type="project" value="InterPro"/>
</dbReference>
<evidence type="ECO:0000313" key="2">
    <source>
        <dbReference type="Proteomes" id="UP000765509"/>
    </source>
</evidence>
<dbReference type="InterPro" id="IPR012337">
    <property type="entry name" value="RNaseH-like_sf"/>
</dbReference>
<proteinExistence type="predicted"/>
<evidence type="ECO:0008006" key="3">
    <source>
        <dbReference type="Google" id="ProtNLM"/>
    </source>
</evidence>
<reference evidence="1" key="1">
    <citation type="submission" date="2021-03" db="EMBL/GenBank/DDBJ databases">
        <title>Draft genome sequence of rust myrtle Austropuccinia psidii MF-1, a brazilian biotype.</title>
        <authorList>
            <person name="Quecine M.C."/>
            <person name="Pachon D.M.R."/>
            <person name="Bonatelli M.L."/>
            <person name="Correr F.H."/>
            <person name="Franceschini L.M."/>
            <person name="Leite T.F."/>
            <person name="Margarido G.R.A."/>
            <person name="Almeida C.A."/>
            <person name="Ferrarezi J.A."/>
            <person name="Labate C.A."/>
        </authorList>
    </citation>
    <scope>NUCLEOTIDE SEQUENCE</scope>
    <source>
        <strain evidence="1">MF-1</strain>
    </source>
</reference>
<dbReference type="EMBL" id="AVOT02032585">
    <property type="protein sequence ID" value="MBW0526348.1"/>
    <property type="molecule type" value="Genomic_DNA"/>
</dbReference>
<dbReference type="Gene3D" id="3.30.420.10">
    <property type="entry name" value="Ribonuclease H-like superfamily/Ribonuclease H"/>
    <property type="match status" value="1"/>
</dbReference>
<dbReference type="Proteomes" id="UP000765509">
    <property type="component" value="Unassembled WGS sequence"/>
</dbReference>
<sequence length="180" mass="20966">MTNLEPNLNFFIAYHSQTDGPAERMIQTMEDILRRFCAYEMEYKYHEEYTHDWVSLLPAVQRAYNTSRNSITGKSPSLVEKGGNPLFPVDHLKKNLLTINPTAKGFHDMWKKVCETAARCIAKSKEYNKQMYDKTHKEPEFQEGEQVLVSTLNFNELRGPKRMRNSFLGPFTIIRLIGKN</sequence>
<protein>
    <recommendedName>
        <fullName evidence="3">Integrase catalytic domain-containing protein</fullName>
    </recommendedName>
</protein>
<accession>A0A9Q3EWF7</accession>
<keyword evidence="2" id="KW-1185">Reference proteome</keyword>
<dbReference type="InterPro" id="IPR036397">
    <property type="entry name" value="RNaseH_sf"/>
</dbReference>
<comment type="caution">
    <text evidence="1">The sequence shown here is derived from an EMBL/GenBank/DDBJ whole genome shotgun (WGS) entry which is preliminary data.</text>
</comment>
<evidence type="ECO:0000313" key="1">
    <source>
        <dbReference type="EMBL" id="MBW0526348.1"/>
    </source>
</evidence>
<dbReference type="OrthoDB" id="3158924at2759"/>
<gene>
    <name evidence="1" type="ORF">O181_066063</name>
</gene>
<name>A0A9Q3EWF7_9BASI</name>
<dbReference type="AlphaFoldDB" id="A0A9Q3EWF7"/>
<organism evidence="1 2">
    <name type="scientific">Austropuccinia psidii MF-1</name>
    <dbReference type="NCBI Taxonomy" id="1389203"/>
    <lineage>
        <taxon>Eukaryota</taxon>
        <taxon>Fungi</taxon>
        <taxon>Dikarya</taxon>
        <taxon>Basidiomycota</taxon>
        <taxon>Pucciniomycotina</taxon>
        <taxon>Pucciniomycetes</taxon>
        <taxon>Pucciniales</taxon>
        <taxon>Sphaerophragmiaceae</taxon>
        <taxon>Austropuccinia</taxon>
    </lineage>
</organism>
<dbReference type="SUPFAM" id="SSF53098">
    <property type="entry name" value="Ribonuclease H-like"/>
    <property type="match status" value="1"/>
</dbReference>